<gene>
    <name evidence="5" type="ORF">ABV408_04825</name>
</gene>
<dbReference type="AlphaFoldDB" id="A0AB74UHK9"/>
<evidence type="ECO:0000259" key="3">
    <source>
        <dbReference type="PROSITE" id="PS50113"/>
    </source>
</evidence>
<dbReference type="Pfam" id="PF08448">
    <property type="entry name" value="PAS_4"/>
    <property type="match status" value="1"/>
</dbReference>
<evidence type="ECO:0000313" key="5">
    <source>
        <dbReference type="EMBL" id="XCJ80500.1"/>
    </source>
</evidence>
<evidence type="ECO:0000259" key="4">
    <source>
        <dbReference type="PROSITE" id="PS50887"/>
    </source>
</evidence>
<sequence length="426" mass="45923">MNRSDALVGASKPSDEAQQWLSAIPAAVYVTDPGWWLGEVRFVAEAVADLGGHPAADYLDHPQRWLSAIAEASRLQALQRLQAALDAGETRVTLIYTLSHVDGTSCRIADTLSIQRDAEGQAVALVGVLERVTEASAGDGASRALLAHNPDVLLALDADLVCRAAAGAVGQVLGVSADALAGRSLFELMAPEDAPRVQRALDEQAVTAGAALLELRLRHRDGSYRWCEIHFAADCDAITSVSPGWVAVARDITERRRQALQWDAYDATDELTSALNERAFLGLLRQAVAMGDVHGRLSLIVFEVDGFADIVTRWGREGGDLVLACIGEMCRATLRERFSFGRLDARGFALLLSGKSLQETSAIAERLRARFGTTRVEFHGHWLAFSVSLGVAERRQGEPPETFLARAHSGLESAMTHGGNRVQQAL</sequence>
<dbReference type="SMART" id="SM00267">
    <property type="entry name" value="GGDEF"/>
    <property type="match status" value="1"/>
</dbReference>
<dbReference type="PANTHER" id="PTHR44757:SF2">
    <property type="entry name" value="BIOFILM ARCHITECTURE MAINTENANCE PROTEIN MBAA"/>
    <property type="match status" value="1"/>
</dbReference>
<dbReference type="SMART" id="SM00091">
    <property type="entry name" value="PAS"/>
    <property type="match status" value="2"/>
</dbReference>
<dbReference type="EMBL" id="CP159578">
    <property type="protein sequence ID" value="XCJ80500.1"/>
    <property type="molecule type" value="Genomic_DNA"/>
</dbReference>
<feature type="domain" description="GGDEF" evidence="4">
    <location>
        <begin position="295"/>
        <end position="426"/>
    </location>
</feature>
<feature type="domain" description="PH" evidence="1">
    <location>
        <begin position="1"/>
        <end position="29"/>
    </location>
</feature>
<accession>A0AB74UHK9</accession>
<dbReference type="PROSITE" id="PS50112">
    <property type="entry name" value="PAS"/>
    <property type="match status" value="1"/>
</dbReference>
<dbReference type="CDD" id="cd00130">
    <property type="entry name" value="PAS"/>
    <property type="match status" value="1"/>
</dbReference>
<dbReference type="SMART" id="SM00086">
    <property type="entry name" value="PAC"/>
    <property type="match status" value="2"/>
</dbReference>
<organism evidence="5">
    <name type="scientific">Salinicola endophyticus</name>
    <dbReference type="NCBI Taxonomy" id="1949083"/>
    <lineage>
        <taxon>Bacteria</taxon>
        <taxon>Pseudomonadati</taxon>
        <taxon>Pseudomonadota</taxon>
        <taxon>Gammaproteobacteria</taxon>
        <taxon>Oceanospirillales</taxon>
        <taxon>Halomonadaceae</taxon>
        <taxon>Salinicola</taxon>
    </lineage>
</organism>
<dbReference type="Pfam" id="PF00990">
    <property type="entry name" value="GGDEF"/>
    <property type="match status" value="1"/>
</dbReference>
<protein>
    <submittedName>
        <fullName evidence="5">PAS domain-containing protein</fullName>
    </submittedName>
</protein>
<dbReference type="InterPro" id="IPR000700">
    <property type="entry name" value="PAS-assoc_C"/>
</dbReference>
<dbReference type="Pfam" id="PF08447">
    <property type="entry name" value="PAS_3"/>
    <property type="match status" value="1"/>
</dbReference>
<dbReference type="Gene3D" id="3.30.70.270">
    <property type="match status" value="1"/>
</dbReference>
<dbReference type="PROSITE" id="PS50003">
    <property type="entry name" value="PH_DOMAIN"/>
    <property type="match status" value="1"/>
</dbReference>
<dbReference type="PROSITE" id="PS50113">
    <property type="entry name" value="PAC"/>
    <property type="match status" value="1"/>
</dbReference>
<dbReference type="InterPro" id="IPR013655">
    <property type="entry name" value="PAS_fold_3"/>
</dbReference>
<dbReference type="InterPro" id="IPR052155">
    <property type="entry name" value="Biofilm_reg_signaling"/>
</dbReference>
<dbReference type="InterPro" id="IPR043128">
    <property type="entry name" value="Rev_trsase/Diguanyl_cyclase"/>
</dbReference>
<dbReference type="Gene3D" id="3.30.450.20">
    <property type="entry name" value="PAS domain"/>
    <property type="match status" value="2"/>
</dbReference>
<dbReference type="InterPro" id="IPR000014">
    <property type="entry name" value="PAS"/>
</dbReference>
<evidence type="ECO:0000259" key="1">
    <source>
        <dbReference type="PROSITE" id="PS50003"/>
    </source>
</evidence>
<dbReference type="InterPro" id="IPR029787">
    <property type="entry name" value="Nucleotide_cyclase"/>
</dbReference>
<dbReference type="PROSITE" id="PS50887">
    <property type="entry name" value="GGDEF"/>
    <property type="match status" value="1"/>
</dbReference>
<dbReference type="RefSeq" id="WP_353981316.1">
    <property type="nucleotide sequence ID" value="NZ_CP159578.1"/>
</dbReference>
<reference evidence="5" key="1">
    <citation type="submission" date="2024-06" db="EMBL/GenBank/DDBJ databases">
        <title>Complete genome of Salinicola endophyticus HNIBRBA4755.</title>
        <authorList>
            <person name="Shin S.Y."/>
            <person name="Kang H."/>
            <person name="Song J."/>
        </authorList>
    </citation>
    <scope>NUCLEOTIDE SEQUENCE</scope>
    <source>
        <strain evidence="5">HNIBRBA4755</strain>
    </source>
</reference>
<feature type="domain" description="PAC" evidence="3">
    <location>
        <begin position="211"/>
        <end position="264"/>
    </location>
</feature>
<feature type="domain" description="PAS" evidence="2">
    <location>
        <begin position="143"/>
        <end position="209"/>
    </location>
</feature>
<dbReference type="InterPro" id="IPR035965">
    <property type="entry name" value="PAS-like_dom_sf"/>
</dbReference>
<name>A0AB74UHK9_9GAMM</name>
<dbReference type="InterPro" id="IPR001849">
    <property type="entry name" value="PH_domain"/>
</dbReference>
<dbReference type="NCBIfam" id="TIGR00254">
    <property type="entry name" value="GGDEF"/>
    <property type="match status" value="1"/>
</dbReference>
<dbReference type="CDD" id="cd01949">
    <property type="entry name" value="GGDEF"/>
    <property type="match status" value="1"/>
</dbReference>
<dbReference type="SUPFAM" id="SSF55785">
    <property type="entry name" value="PYP-like sensor domain (PAS domain)"/>
    <property type="match status" value="2"/>
</dbReference>
<dbReference type="InterPro" id="IPR000160">
    <property type="entry name" value="GGDEF_dom"/>
</dbReference>
<dbReference type="PANTHER" id="PTHR44757">
    <property type="entry name" value="DIGUANYLATE CYCLASE DGCP"/>
    <property type="match status" value="1"/>
</dbReference>
<dbReference type="SUPFAM" id="SSF55073">
    <property type="entry name" value="Nucleotide cyclase"/>
    <property type="match status" value="1"/>
</dbReference>
<dbReference type="InterPro" id="IPR001610">
    <property type="entry name" value="PAC"/>
</dbReference>
<dbReference type="InterPro" id="IPR013656">
    <property type="entry name" value="PAS_4"/>
</dbReference>
<evidence type="ECO:0000259" key="2">
    <source>
        <dbReference type="PROSITE" id="PS50112"/>
    </source>
</evidence>
<proteinExistence type="predicted"/>
<dbReference type="NCBIfam" id="TIGR00229">
    <property type="entry name" value="sensory_box"/>
    <property type="match status" value="1"/>
</dbReference>